<feature type="compositionally biased region" description="Polar residues" evidence="1">
    <location>
        <begin position="230"/>
        <end position="248"/>
    </location>
</feature>
<evidence type="ECO:0000256" key="1">
    <source>
        <dbReference type="SAM" id="MobiDB-lite"/>
    </source>
</evidence>
<keyword evidence="2" id="KW-1185">Reference proteome</keyword>
<feature type="region of interest" description="Disordered" evidence="1">
    <location>
        <begin position="302"/>
        <end position="326"/>
    </location>
</feature>
<evidence type="ECO:0000313" key="2">
    <source>
        <dbReference type="Proteomes" id="UP000694867"/>
    </source>
</evidence>
<dbReference type="RefSeq" id="XP_003745311.1">
    <property type="nucleotide sequence ID" value="XM_003745263.1"/>
</dbReference>
<dbReference type="AlphaFoldDB" id="A0AAJ6QVF9"/>
<evidence type="ECO:0000313" key="3">
    <source>
        <dbReference type="RefSeq" id="XP_003745311.1"/>
    </source>
</evidence>
<reference evidence="3" key="1">
    <citation type="submission" date="2025-08" db="UniProtKB">
        <authorList>
            <consortium name="RefSeq"/>
        </authorList>
    </citation>
    <scope>IDENTIFICATION</scope>
</reference>
<dbReference type="Proteomes" id="UP000694867">
    <property type="component" value="Unplaced"/>
</dbReference>
<gene>
    <name evidence="3" type="primary">LOC100902136</name>
</gene>
<dbReference type="KEGG" id="goe:100902136"/>
<accession>A0AAJ6QVF9</accession>
<protein>
    <submittedName>
        <fullName evidence="3">Uncharacterized protein LOC100902136</fullName>
    </submittedName>
</protein>
<name>A0AAJ6QVF9_9ACAR</name>
<proteinExistence type="predicted"/>
<feature type="region of interest" description="Disordered" evidence="1">
    <location>
        <begin position="214"/>
        <end position="273"/>
    </location>
</feature>
<sequence length="921" mass="100894">MNRISEKRAQTSRPREQSFLSVDVTGANDVSDEALKVVEDELFALCRANNVPEPEFQIIGACNNLAQKDRHFISLLQIGEIKISSYPVLYTSKNGSKFDVVTRAIHELSLDAPKFKPDSQELYIEGSATSEMLEMPISASDGSTDGLAPMYAGECPFGYAPECPPEYAQECPPEYAQEGPPEYAQEYPSGYEAQYEPEQNGFAPAQEYALENSQGYPPEQTADYPPEQTAEYSPEQTAEYSSEQTAEYSSEPAPESNPEHTEDEASTDIYQVQAEELGLAYESQDIYAADFNAETVSEAELYGEAPAAPSSSETGYVSEDPTQIGAGIHPLNFATRGQLYAEEGGEYAAPDVEGQVDYGAPRGTLLTSAVGDAFNSSWLDRDQFCAQTSLIRSSDAVRGRGAPPDLQSYYDQTDGVLTPEGAALYETAEHSTDEADQGAHEAYYDPGAEILYGSEVQEDQAGAAIYENEEQGVQQTDPGVDVYYNTDPEAAQETLVNGGTFEAGVHGEVDRAGYEAAGNQYTENYYQEESSETSADPTLQEGSYAVQDDAYQPSLYEQGETLPQGVEQGAELYAETFPTASLTESYDEASHSPQLYGAEQRTLADAMADVTLQDVHSIAAYYDEQPHIGEICAVTSHYGGMPAELYPSDIKYGYQTAPESSEPDDTTSDQAAAGDLYFGEQYATATFQDPTAPSNVFYTDEAYPSSSTVGSDSYEFKKEPCSSEIDVETLTEQDALESHQGNHLESPRIGGSLQSRLQSAVIVNIKFDGYVTLNLHGPGYEAFKALDYNYNPEPVEACEIGQWYAVTYDCGDERNTSRAVAQYAFDDNQTYMMHFADIDYEDAVTIDSIHELENSMEVYQVPPQGLTVEVMDLTEKKISPHTVEMLLKEWLSKDVYIIPVETTGTVPKVRLIDSTGKLLDV</sequence>
<organism evidence="2 3">
    <name type="scientific">Galendromus occidentalis</name>
    <name type="common">western predatory mite</name>
    <dbReference type="NCBI Taxonomy" id="34638"/>
    <lineage>
        <taxon>Eukaryota</taxon>
        <taxon>Metazoa</taxon>
        <taxon>Ecdysozoa</taxon>
        <taxon>Arthropoda</taxon>
        <taxon>Chelicerata</taxon>
        <taxon>Arachnida</taxon>
        <taxon>Acari</taxon>
        <taxon>Parasitiformes</taxon>
        <taxon>Mesostigmata</taxon>
        <taxon>Gamasina</taxon>
        <taxon>Phytoseioidea</taxon>
        <taxon>Phytoseiidae</taxon>
        <taxon>Typhlodrominae</taxon>
        <taxon>Galendromus</taxon>
    </lineage>
</organism>
<dbReference type="GeneID" id="100902136"/>